<sequence length="105" mass="11459">MPLLSCTARTCLYNKNEYCSKGDIQVDGPQAQKADETCCRSFVEKKEGAMNSMDTGTACQTIQVSCKACECTYNDSEKCDAAKITIAGTNACRCDETMCGSFYKK</sequence>
<feature type="domain" description="DUF1540" evidence="1">
    <location>
        <begin position="5"/>
        <end position="42"/>
    </location>
</feature>
<dbReference type="InterPro" id="IPR011437">
    <property type="entry name" value="DUF1540"/>
</dbReference>
<evidence type="ECO:0000313" key="2">
    <source>
        <dbReference type="EMBL" id="HIV37665.1"/>
    </source>
</evidence>
<dbReference type="Proteomes" id="UP000886814">
    <property type="component" value="Unassembled WGS sequence"/>
</dbReference>
<dbReference type="EMBL" id="DXIQ01000009">
    <property type="protein sequence ID" value="HIV37665.1"/>
    <property type="molecule type" value="Genomic_DNA"/>
</dbReference>
<reference evidence="2" key="1">
    <citation type="journal article" date="2021" name="PeerJ">
        <title>Extensive microbial diversity within the chicken gut microbiome revealed by metagenomics and culture.</title>
        <authorList>
            <person name="Gilroy R."/>
            <person name="Ravi A."/>
            <person name="Getino M."/>
            <person name="Pursley I."/>
            <person name="Horton D.L."/>
            <person name="Alikhan N.F."/>
            <person name="Baker D."/>
            <person name="Gharbi K."/>
            <person name="Hall N."/>
            <person name="Watson M."/>
            <person name="Adriaenssens E.M."/>
            <person name="Foster-Nyarko E."/>
            <person name="Jarju S."/>
            <person name="Secka A."/>
            <person name="Antonio M."/>
            <person name="Oren A."/>
            <person name="Chaudhuri R.R."/>
            <person name="La Ragione R."/>
            <person name="Hildebrand F."/>
            <person name="Pallen M.J."/>
        </authorList>
    </citation>
    <scope>NUCLEOTIDE SEQUENCE</scope>
    <source>
        <strain evidence="2">CHK195-9823</strain>
    </source>
</reference>
<dbReference type="AlphaFoldDB" id="A0A9D1TEA6"/>
<accession>A0A9D1TEA6</accession>
<evidence type="ECO:0000259" key="1">
    <source>
        <dbReference type="Pfam" id="PF07561"/>
    </source>
</evidence>
<protein>
    <submittedName>
        <fullName evidence="2">DUF1540 domain-containing protein</fullName>
    </submittedName>
</protein>
<organism evidence="2 3">
    <name type="scientific">Candidatus Blautia stercorigallinarum</name>
    <dbReference type="NCBI Taxonomy" id="2838501"/>
    <lineage>
        <taxon>Bacteria</taxon>
        <taxon>Bacillati</taxon>
        <taxon>Bacillota</taxon>
        <taxon>Clostridia</taxon>
        <taxon>Lachnospirales</taxon>
        <taxon>Lachnospiraceae</taxon>
        <taxon>Blautia</taxon>
    </lineage>
</organism>
<reference evidence="2" key="2">
    <citation type="submission" date="2021-04" db="EMBL/GenBank/DDBJ databases">
        <authorList>
            <person name="Gilroy R."/>
        </authorList>
    </citation>
    <scope>NUCLEOTIDE SEQUENCE</scope>
    <source>
        <strain evidence="2">CHK195-9823</strain>
    </source>
</reference>
<feature type="domain" description="DUF1540" evidence="1">
    <location>
        <begin position="64"/>
        <end position="102"/>
    </location>
</feature>
<comment type="caution">
    <text evidence="2">The sequence shown here is derived from an EMBL/GenBank/DDBJ whole genome shotgun (WGS) entry which is preliminary data.</text>
</comment>
<name>A0A9D1TEA6_9FIRM</name>
<proteinExistence type="predicted"/>
<gene>
    <name evidence="2" type="ORF">H9747_01480</name>
</gene>
<evidence type="ECO:0000313" key="3">
    <source>
        <dbReference type="Proteomes" id="UP000886814"/>
    </source>
</evidence>
<dbReference type="Pfam" id="PF07561">
    <property type="entry name" value="DUF1540"/>
    <property type="match status" value="2"/>
</dbReference>